<evidence type="ECO:0000256" key="6">
    <source>
        <dbReference type="ARBA" id="ARBA00023136"/>
    </source>
</evidence>
<dbReference type="AlphaFoldDB" id="A0A1G4IUA7"/>
<feature type="transmembrane region" description="Helical" evidence="7">
    <location>
        <begin position="265"/>
        <end position="291"/>
    </location>
</feature>
<reference evidence="10" key="1">
    <citation type="submission" date="2016-03" db="EMBL/GenBank/DDBJ databases">
        <authorList>
            <person name="Devillers Hugo."/>
        </authorList>
    </citation>
    <scope>NUCLEOTIDE SEQUENCE [LARGE SCALE GENOMIC DNA]</scope>
</reference>
<dbReference type="OrthoDB" id="413079at2759"/>
<feature type="domain" description="Major facilitator superfamily (MFS) profile" evidence="8">
    <location>
        <begin position="57"/>
        <end position="452"/>
    </location>
</feature>
<keyword evidence="6 7" id="KW-0472">Membrane</keyword>
<dbReference type="InterPro" id="IPR036259">
    <property type="entry name" value="MFS_trans_sf"/>
</dbReference>
<dbReference type="InterPro" id="IPR051788">
    <property type="entry name" value="MFS_Transporter"/>
</dbReference>
<evidence type="ECO:0000259" key="8">
    <source>
        <dbReference type="PROSITE" id="PS50850"/>
    </source>
</evidence>
<feature type="transmembrane region" description="Helical" evidence="7">
    <location>
        <begin position="122"/>
        <end position="140"/>
    </location>
</feature>
<dbReference type="GO" id="GO:0012505">
    <property type="term" value="C:endomembrane system"/>
    <property type="evidence" value="ECO:0007669"/>
    <property type="project" value="UniProtKB-SubCell"/>
</dbReference>
<protein>
    <submittedName>
        <fullName evidence="9">LAME_0B03620g1_1</fullName>
    </submittedName>
</protein>
<feature type="transmembrane region" description="Helical" evidence="7">
    <location>
        <begin position="334"/>
        <end position="354"/>
    </location>
</feature>
<keyword evidence="5 7" id="KW-1133">Transmembrane helix</keyword>
<feature type="transmembrane region" description="Helical" evidence="7">
    <location>
        <begin position="360"/>
        <end position="380"/>
    </location>
</feature>
<feature type="transmembrane region" description="Helical" evidence="7">
    <location>
        <begin position="146"/>
        <end position="170"/>
    </location>
</feature>
<dbReference type="InterPro" id="IPR011701">
    <property type="entry name" value="MFS"/>
</dbReference>
<comment type="subcellular location">
    <subcellularLocation>
        <location evidence="1">Endomembrane system</location>
        <topology evidence="1">Multi-pass membrane protein</topology>
    </subcellularLocation>
</comment>
<accession>A0A1G4IUA7</accession>
<evidence type="ECO:0000313" key="9">
    <source>
        <dbReference type="EMBL" id="SCU80538.1"/>
    </source>
</evidence>
<evidence type="ECO:0000256" key="4">
    <source>
        <dbReference type="ARBA" id="ARBA00022692"/>
    </source>
</evidence>
<dbReference type="Pfam" id="PF07690">
    <property type="entry name" value="MFS_1"/>
    <property type="match status" value="1"/>
</dbReference>
<proteinExistence type="inferred from homology"/>
<evidence type="ECO:0000256" key="1">
    <source>
        <dbReference type="ARBA" id="ARBA00004127"/>
    </source>
</evidence>
<dbReference type="Proteomes" id="UP000191144">
    <property type="component" value="Chromosome B"/>
</dbReference>
<keyword evidence="10" id="KW-1185">Reference proteome</keyword>
<keyword evidence="3" id="KW-0813">Transport</keyword>
<dbReference type="EMBL" id="LT598478">
    <property type="protein sequence ID" value="SCU80538.1"/>
    <property type="molecule type" value="Genomic_DNA"/>
</dbReference>
<dbReference type="GO" id="GO:0016020">
    <property type="term" value="C:membrane"/>
    <property type="evidence" value="ECO:0007669"/>
    <property type="project" value="TreeGrafter"/>
</dbReference>
<feature type="transmembrane region" description="Helical" evidence="7">
    <location>
        <begin position="429"/>
        <end position="448"/>
    </location>
</feature>
<feature type="transmembrane region" description="Helical" evidence="7">
    <location>
        <begin position="303"/>
        <end position="322"/>
    </location>
</feature>
<evidence type="ECO:0000313" key="10">
    <source>
        <dbReference type="Proteomes" id="UP000191144"/>
    </source>
</evidence>
<dbReference type="Gene3D" id="1.20.1250.20">
    <property type="entry name" value="MFS general substrate transporter like domains"/>
    <property type="match status" value="2"/>
</dbReference>
<feature type="transmembrane region" description="Helical" evidence="7">
    <location>
        <begin position="91"/>
        <end position="110"/>
    </location>
</feature>
<dbReference type="InterPro" id="IPR020846">
    <property type="entry name" value="MFS_dom"/>
</dbReference>
<feature type="transmembrane region" description="Helical" evidence="7">
    <location>
        <begin position="400"/>
        <end position="423"/>
    </location>
</feature>
<organism evidence="9 10">
    <name type="scientific">Lachancea meyersii CBS 8951</name>
    <dbReference type="NCBI Taxonomy" id="1266667"/>
    <lineage>
        <taxon>Eukaryota</taxon>
        <taxon>Fungi</taxon>
        <taxon>Dikarya</taxon>
        <taxon>Ascomycota</taxon>
        <taxon>Saccharomycotina</taxon>
        <taxon>Saccharomycetes</taxon>
        <taxon>Saccharomycetales</taxon>
        <taxon>Saccharomycetaceae</taxon>
        <taxon>Lachancea</taxon>
    </lineage>
</organism>
<dbReference type="PANTHER" id="PTHR23514">
    <property type="entry name" value="BYPASS OF STOP CODON PROTEIN 6"/>
    <property type="match status" value="1"/>
</dbReference>
<feature type="transmembrane region" description="Helical" evidence="7">
    <location>
        <begin position="182"/>
        <end position="203"/>
    </location>
</feature>
<evidence type="ECO:0000256" key="3">
    <source>
        <dbReference type="ARBA" id="ARBA00022448"/>
    </source>
</evidence>
<evidence type="ECO:0000256" key="7">
    <source>
        <dbReference type="SAM" id="Phobius"/>
    </source>
</evidence>
<sequence length="459" mass="51402">MSRNKQDDAIELEELLANEEGSNNIAPQEANQLHEYRGEVIKLYPLDYQKVPIVRWQMAASLTLFLVLGLNDECNGALLPALTKHYNVSKVQVANLFIVQFLGYCTASLLTQKIHTVVGARGAMMMAAGLCVLLYTVLLLKPPWFVLYVACFLPLGLAIGILDSVCNVLFGNLETHKNEWMGVLHGLYGAAAMVTAPVVSYFVKYSQWNLFFILPLTVSFVGLTMVPFAFKDETANKYNYLCEISREEGDDAHPSFWSLVRRPAIYMYAIYMFIYLGSEVSTGAWIFIYLLEVKKGEVISMSYVTAAFWMGLTTGRLVLGFVTKRWFKNEYRASAFYTKFCCLFYTGFLFVTYFSGSSTLYFVAVSLMIFLGGVFIGPLFPNASVVALQVLPKNMHVSGVGIAVALGGCGSAILPYSVGIITHLIGFEWFPFLCWIMVAMVALVWFLYPKVIKGHEEYL</sequence>
<keyword evidence="4 7" id="KW-0812">Transmembrane</keyword>
<dbReference type="SUPFAM" id="SSF103473">
    <property type="entry name" value="MFS general substrate transporter"/>
    <property type="match status" value="1"/>
</dbReference>
<dbReference type="GO" id="GO:0022857">
    <property type="term" value="F:transmembrane transporter activity"/>
    <property type="evidence" value="ECO:0007669"/>
    <property type="project" value="InterPro"/>
</dbReference>
<evidence type="ECO:0000256" key="5">
    <source>
        <dbReference type="ARBA" id="ARBA00022989"/>
    </source>
</evidence>
<comment type="similarity">
    <text evidence="2">Belongs to the major facilitator superfamily.</text>
</comment>
<gene>
    <name evidence="9" type="ORF">LAME_0B03620G</name>
</gene>
<dbReference type="PANTHER" id="PTHR23514:SF3">
    <property type="entry name" value="BYPASS OF STOP CODON PROTEIN 6"/>
    <property type="match status" value="1"/>
</dbReference>
<feature type="transmembrane region" description="Helical" evidence="7">
    <location>
        <begin position="209"/>
        <end position="230"/>
    </location>
</feature>
<name>A0A1G4IUA7_9SACH</name>
<evidence type="ECO:0000256" key="2">
    <source>
        <dbReference type="ARBA" id="ARBA00008335"/>
    </source>
</evidence>
<dbReference type="PROSITE" id="PS50850">
    <property type="entry name" value="MFS"/>
    <property type="match status" value="1"/>
</dbReference>